<organism evidence="2">
    <name type="scientific">marine sediment metagenome</name>
    <dbReference type="NCBI Taxonomy" id="412755"/>
    <lineage>
        <taxon>unclassified sequences</taxon>
        <taxon>metagenomes</taxon>
        <taxon>ecological metagenomes</taxon>
    </lineage>
</organism>
<gene>
    <name evidence="2" type="ORF">LCGC14_2142150</name>
</gene>
<name>A0A0F9DYA1_9ZZZZ</name>
<dbReference type="EMBL" id="LAZR01027113">
    <property type="protein sequence ID" value="KKL66724.1"/>
    <property type="molecule type" value="Genomic_DNA"/>
</dbReference>
<protein>
    <submittedName>
        <fullName evidence="2">Uncharacterized protein</fullName>
    </submittedName>
</protein>
<keyword evidence="1" id="KW-1133">Transmembrane helix</keyword>
<feature type="non-terminal residue" evidence="2">
    <location>
        <position position="1"/>
    </location>
</feature>
<evidence type="ECO:0000313" key="2">
    <source>
        <dbReference type="EMBL" id="KKL66724.1"/>
    </source>
</evidence>
<reference evidence="2" key="1">
    <citation type="journal article" date="2015" name="Nature">
        <title>Complex archaea that bridge the gap between prokaryotes and eukaryotes.</title>
        <authorList>
            <person name="Spang A."/>
            <person name="Saw J.H."/>
            <person name="Jorgensen S.L."/>
            <person name="Zaremba-Niedzwiedzka K."/>
            <person name="Martijn J."/>
            <person name="Lind A.E."/>
            <person name="van Eijk R."/>
            <person name="Schleper C."/>
            <person name="Guy L."/>
            <person name="Ettema T.J."/>
        </authorList>
    </citation>
    <scope>NUCLEOTIDE SEQUENCE</scope>
</reference>
<proteinExistence type="predicted"/>
<comment type="caution">
    <text evidence="2">The sequence shown here is derived from an EMBL/GenBank/DDBJ whole genome shotgun (WGS) entry which is preliminary data.</text>
</comment>
<keyword evidence="1" id="KW-0472">Membrane</keyword>
<accession>A0A0F9DYA1</accession>
<feature type="transmembrane region" description="Helical" evidence="1">
    <location>
        <begin position="145"/>
        <end position="164"/>
    </location>
</feature>
<keyword evidence="1" id="KW-0812">Transmembrane</keyword>
<sequence length="168" mass="18566">HIISWEIKIINELVYANPDGNAVIRFYELNNAEKFLEVGMGSQPDEKFWVAVQIPEETGYVVIHSKLDRGWNPDSNSILAYTERAGLTVNNGGRIVVSNLNIEKFEIGSYSVHGMESSTDPPAINSGSLTLEILSGDPAENQFHFFPFFLVGGIGILLAVLLVTKKRS</sequence>
<evidence type="ECO:0000256" key="1">
    <source>
        <dbReference type="SAM" id="Phobius"/>
    </source>
</evidence>
<dbReference type="AlphaFoldDB" id="A0A0F9DYA1"/>